<dbReference type="Gene3D" id="3.30.470.20">
    <property type="entry name" value="ATP-grasp fold, B domain"/>
    <property type="match status" value="1"/>
</dbReference>
<dbReference type="SUPFAM" id="SSF56059">
    <property type="entry name" value="Glutathione synthetase ATP-binding domain-like"/>
    <property type="match status" value="1"/>
</dbReference>
<dbReference type="PROSITE" id="PS50975">
    <property type="entry name" value="ATP_GRASP"/>
    <property type="match status" value="1"/>
</dbReference>
<dbReference type="InterPro" id="IPR011761">
    <property type="entry name" value="ATP-grasp"/>
</dbReference>
<dbReference type="InterPro" id="IPR003781">
    <property type="entry name" value="CoA-bd"/>
</dbReference>
<dbReference type="Pfam" id="PF13607">
    <property type="entry name" value="Succ_CoA_lig"/>
    <property type="match status" value="1"/>
</dbReference>
<dbReference type="InterPro" id="IPR016102">
    <property type="entry name" value="Succinyl-CoA_synth-like"/>
</dbReference>
<dbReference type="SUPFAM" id="SSF51735">
    <property type="entry name" value="NAD(P)-binding Rossmann-fold domains"/>
    <property type="match status" value="1"/>
</dbReference>
<evidence type="ECO:0000259" key="2">
    <source>
        <dbReference type="PROSITE" id="PS50975"/>
    </source>
</evidence>
<dbReference type="GO" id="GO:0005524">
    <property type="term" value="F:ATP binding"/>
    <property type="evidence" value="ECO:0007669"/>
    <property type="project" value="UniProtKB-UniRule"/>
</dbReference>
<feature type="domain" description="ATP-grasp" evidence="2">
    <location>
        <begin position="519"/>
        <end position="556"/>
    </location>
</feature>
<sequence length="734" mass="77001">MLLDAGVTPQTGTDSMTNPTIEGLDLRALFEPRSIALIGATDKSPWSLNTFQNIKDSGFTGNVYLVNRSSPEVHGMRTYRTLAELPDVVDLIFVMVPTTVVLSTLHAAVDHGARAAVILTSGFGETGAEGKALEDEIIAFSRASGLTVLGPNGNGFINAAEKITPYGLPIGRPLLTGSVGFVLQSGALASSVLQFAQARNVGLSFLTAMGNESMMSVTDVMEYLVDDPNTSVIALFLESVRDPSEFRRIARLALDAGKPIVALKIGRSALGARAALAHTGALVGDNSVIDAAFAQMGVIRVRSLEDLILTAGLMASLNGGLPGPRMGVVTPSGGASEIIADRAEDEGLELPAFSDNTTRALQDIVPDFATVQNPLDVTGYVVIDRTLMRRSLAVVAEDPQVDFAVLLSELPRVPAADPALALAAYGDSAENIKATAVPTVVLSTVLTDVTEHGRSIADATDFPHVLGGIEHGMTALGNAVRWAAIRRNFVGQNSAPTPDPGGIVLEREPSGMWTEYAAGRLLRVHGVPVVPTELATTADDAVAHADAFGYPVVLKAVAENLGHKSEVGGVRLNLQSADDVRDAFDSVTSSLQAMGSTGVATIVQPHRSMDGIEMLVGVVRDPVWGLTLAVGLGGVWVEVLADAAIRVLPVSHDDVREAIDGLRGITLLKGARGSTPVDIDALVGQVKRIADVAYGLGDRLQALEINPLMVSGSHCEALDALITWSPTDEEQESR</sequence>
<dbReference type="Proteomes" id="UP000198327">
    <property type="component" value="Unassembled WGS sequence"/>
</dbReference>
<evidence type="ECO:0000313" key="4">
    <source>
        <dbReference type="Proteomes" id="UP000198327"/>
    </source>
</evidence>
<protein>
    <submittedName>
        <fullName evidence="3">Acyl-CoA synthetase (NDP forming)</fullName>
    </submittedName>
</protein>
<keyword evidence="4" id="KW-1185">Reference proteome</keyword>
<dbReference type="InterPro" id="IPR013815">
    <property type="entry name" value="ATP_grasp_subdomain_1"/>
</dbReference>
<accession>A0A239F809</accession>
<dbReference type="GO" id="GO:0046872">
    <property type="term" value="F:metal ion binding"/>
    <property type="evidence" value="ECO:0007669"/>
    <property type="project" value="InterPro"/>
</dbReference>
<evidence type="ECO:0000313" key="3">
    <source>
        <dbReference type="EMBL" id="SNS52214.1"/>
    </source>
</evidence>
<dbReference type="InterPro" id="IPR036291">
    <property type="entry name" value="NAD(P)-bd_dom_sf"/>
</dbReference>
<dbReference type="PANTHER" id="PTHR42793">
    <property type="entry name" value="COA BINDING DOMAIN CONTAINING PROTEIN"/>
    <property type="match status" value="1"/>
</dbReference>
<name>A0A239F809_9NOCA</name>
<keyword evidence="1" id="KW-0067">ATP-binding</keyword>
<dbReference type="Pfam" id="PF13549">
    <property type="entry name" value="ATP-grasp_5"/>
    <property type="match status" value="1"/>
</dbReference>
<dbReference type="Pfam" id="PF13380">
    <property type="entry name" value="CoA_binding_2"/>
    <property type="match status" value="1"/>
</dbReference>
<dbReference type="AlphaFoldDB" id="A0A239F809"/>
<dbReference type="EMBL" id="FZOW01000003">
    <property type="protein sequence ID" value="SNS52214.1"/>
    <property type="molecule type" value="Genomic_DNA"/>
</dbReference>
<dbReference type="PANTHER" id="PTHR42793:SF1">
    <property type="entry name" value="PEPTIDYL-LYSINE N-ACETYLTRANSFERASE PATZ"/>
    <property type="match status" value="1"/>
</dbReference>
<reference evidence="4" key="1">
    <citation type="submission" date="2017-06" db="EMBL/GenBank/DDBJ databases">
        <authorList>
            <person name="Varghese N."/>
            <person name="Submissions S."/>
        </authorList>
    </citation>
    <scope>NUCLEOTIDE SEQUENCE [LARGE SCALE GENOMIC DNA]</scope>
    <source>
        <strain evidence="4">JCM 23211</strain>
    </source>
</reference>
<dbReference type="InterPro" id="IPR032875">
    <property type="entry name" value="Succ_CoA_lig_flav_dom"/>
</dbReference>
<organism evidence="3 4">
    <name type="scientific">Rhodococcoides kyotonense</name>
    <dbReference type="NCBI Taxonomy" id="398843"/>
    <lineage>
        <taxon>Bacteria</taxon>
        <taxon>Bacillati</taxon>
        <taxon>Actinomycetota</taxon>
        <taxon>Actinomycetes</taxon>
        <taxon>Mycobacteriales</taxon>
        <taxon>Nocardiaceae</taxon>
        <taxon>Rhodococcoides</taxon>
    </lineage>
</organism>
<proteinExistence type="predicted"/>
<keyword evidence="1" id="KW-0547">Nucleotide-binding</keyword>
<dbReference type="SMART" id="SM00881">
    <property type="entry name" value="CoA_binding"/>
    <property type="match status" value="1"/>
</dbReference>
<dbReference type="Gene3D" id="3.30.1490.20">
    <property type="entry name" value="ATP-grasp fold, A domain"/>
    <property type="match status" value="1"/>
</dbReference>
<dbReference type="Gene3D" id="3.40.50.720">
    <property type="entry name" value="NAD(P)-binding Rossmann-like Domain"/>
    <property type="match status" value="1"/>
</dbReference>
<evidence type="ECO:0000256" key="1">
    <source>
        <dbReference type="PROSITE-ProRule" id="PRU00409"/>
    </source>
</evidence>
<dbReference type="Gene3D" id="3.40.50.261">
    <property type="entry name" value="Succinyl-CoA synthetase domains"/>
    <property type="match status" value="2"/>
</dbReference>
<dbReference type="SUPFAM" id="SSF52210">
    <property type="entry name" value="Succinyl-CoA synthetase domains"/>
    <property type="match status" value="2"/>
</dbReference>
<gene>
    <name evidence="3" type="ORF">SAMN05421642_103127</name>
</gene>